<accession>A0A3M6U503</accession>
<reference evidence="1 2" key="1">
    <citation type="journal article" date="2018" name="Sci. Rep.">
        <title>Comparative analysis of the Pocillopora damicornis genome highlights role of immune system in coral evolution.</title>
        <authorList>
            <person name="Cunning R."/>
            <person name="Bay R.A."/>
            <person name="Gillette P."/>
            <person name="Baker A.C."/>
            <person name="Traylor-Knowles N."/>
        </authorList>
    </citation>
    <scope>NUCLEOTIDE SEQUENCE [LARGE SCALE GENOMIC DNA]</scope>
    <source>
        <strain evidence="1">RSMAS</strain>
        <tissue evidence="1">Whole animal</tissue>
    </source>
</reference>
<name>A0A3M6U503_POCDA</name>
<proteinExistence type="predicted"/>
<keyword evidence="2" id="KW-1185">Reference proteome</keyword>
<sequence length="188" mass="21093">MVVTHHQAEKIWRSLKGLFLLLYEPNTSGTRDSENSLDPKVVMNEILNESVSQGKKTRDLREKFPQNARFNILNEELESRELGMIADRLSLNYGRFMALASADLTTAKKKDPGRGVACKRLAEKISDNKFVKTLTDATTLTGIVAGIEWLSKKVIKEPMNFDPSSNLMNYVEFTMDVVATSSCSKTKS</sequence>
<evidence type="ECO:0000313" key="1">
    <source>
        <dbReference type="EMBL" id="RMX48775.1"/>
    </source>
</evidence>
<comment type="caution">
    <text evidence="1">The sequence shown here is derived from an EMBL/GenBank/DDBJ whole genome shotgun (WGS) entry which is preliminary data.</text>
</comment>
<dbReference type="EMBL" id="RCHS01002239">
    <property type="protein sequence ID" value="RMX48775.1"/>
    <property type="molecule type" value="Genomic_DNA"/>
</dbReference>
<evidence type="ECO:0000313" key="2">
    <source>
        <dbReference type="Proteomes" id="UP000275408"/>
    </source>
</evidence>
<gene>
    <name evidence="1" type="ORF">pdam_00001494</name>
</gene>
<organism evidence="1 2">
    <name type="scientific">Pocillopora damicornis</name>
    <name type="common">Cauliflower coral</name>
    <name type="synonym">Millepora damicornis</name>
    <dbReference type="NCBI Taxonomy" id="46731"/>
    <lineage>
        <taxon>Eukaryota</taxon>
        <taxon>Metazoa</taxon>
        <taxon>Cnidaria</taxon>
        <taxon>Anthozoa</taxon>
        <taxon>Hexacorallia</taxon>
        <taxon>Scleractinia</taxon>
        <taxon>Astrocoeniina</taxon>
        <taxon>Pocilloporidae</taxon>
        <taxon>Pocillopora</taxon>
    </lineage>
</organism>
<dbReference type="AlphaFoldDB" id="A0A3M6U503"/>
<dbReference type="Proteomes" id="UP000275408">
    <property type="component" value="Unassembled WGS sequence"/>
</dbReference>
<protein>
    <submittedName>
        <fullName evidence="1">Uncharacterized protein</fullName>
    </submittedName>
</protein>